<dbReference type="OrthoDB" id="69177at2759"/>
<dbReference type="InterPro" id="IPR029044">
    <property type="entry name" value="Nucleotide-diphossugar_trans"/>
</dbReference>
<keyword evidence="2" id="KW-0333">Golgi apparatus</keyword>
<dbReference type="Gene3D" id="3.90.550.10">
    <property type="entry name" value="Spore Coat Polysaccharide Biosynthesis Protein SpsA, Chain A"/>
    <property type="match status" value="1"/>
</dbReference>
<dbReference type="GO" id="GO:0071555">
    <property type="term" value="P:cell wall organization"/>
    <property type="evidence" value="ECO:0007669"/>
    <property type="project" value="UniProtKB-KW"/>
</dbReference>
<keyword evidence="2" id="KW-0735">Signal-anchor</keyword>
<dbReference type="STRING" id="145388.A0A0D2L3U4"/>
<keyword evidence="2" id="KW-0812">Transmembrane</keyword>
<proteinExistence type="inferred from homology"/>
<dbReference type="GeneID" id="25738974"/>
<dbReference type="GO" id="GO:0016757">
    <property type="term" value="F:glycosyltransferase activity"/>
    <property type="evidence" value="ECO:0007669"/>
    <property type="project" value="UniProtKB-KW"/>
</dbReference>
<gene>
    <name evidence="5" type="ORF">MNEG_6098</name>
</gene>
<evidence type="ECO:0000256" key="2">
    <source>
        <dbReference type="RuleBase" id="RU363055"/>
    </source>
</evidence>
<evidence type="ECO:0000259" key="4">
    <source>
        <dbReference type="Pfam" id="PF03407"/>
    </source>
</evidence>
<feature type="chain" id="PRO_5002246062" description="Glycosyltransferase" evidence="3">
    <location>
        <begin position="29"/>
        <end position="381"/>
    </location>
</feature>
<dbReference type="GO" id="GO:0000139">
    <property type="term" value="C:Golgi membrane"/>
    <property type="evidence" value="ECO:0007669"/>
    <property type="project" value="UniProtKB-SubCell"/>
</dbReference>
<name>A0A0D2L3U4_9CHLO</name>
<evidence type="ECO:0000256" key="3">
    <source>
        <dbReference type="SAM" id="SignalP"/>
    </source>
</evidence>
<protein>
    <recommendedName>
        <fullName evidence="2">Glycosyltransferase</fullName>
        <ecNumber evidence="2">2.4.2.-</ecNumber>
    </recommendedName>
</protein>
<dbReference type="InterPro" id="IPR005069">
    <property type="entry name" value="Nucl-diP-sugar_transferase"/>
</dbReference>
<keyword evidence="2" id="KW-0328">Glycosyltransferase</keyword>
<feature type="domain" description="Nucleotide-diphospho-sugar transferase" evidence="4">
    <location>
        <begin position="104"/>
        <end position="338"/>
    </location>
</feature>
<dbReference type="SUPFAM" id="SSF53448">
    <property type="entry name" value="Nucleotide-diphospho-sugar transferases"/>
    <property type="match status" value="1"/>
</dbReference>
<dbReference type="PANTHER" id="PTHR47032">
    <property type="entry name" value="UDP-D-XYLOSE:L-FUCOSE ALPHA-1,3-D-XYLOSYLTRANSFERASE-RELATED"/>
    <property type="match status" value="1"/>
</dbReference>
<sequence length="381" mass="42640">MRRAPHGMPRALLWLATALLYVAAPVAGQDAAADAGVMGDSDLLPWEFHKRDGSFRWEGLHNDLPSLLKAQAINNAIALVVFNHGFAPIALNCIVSLVRFGKAHNYIVAAVGDASVAHCTELRLPCYNATRVVKHKDFKMEHSTEGDAGRNTQEWFNLVWAKTLVTDAIFEQGYDVLFFDADIVFLKEAFPNYNRFLDEYNADGTFMTEARIKNNSDGTTSVSKYLNSGNFFIRNNFRTREMMTEWIVGYFQQGNKNGNQLWLNWMKHHPGSPYDTCETREECTALKNKGIAAIKPHPSQFDGRAQMCLPDGFKDICDDRRAYVHAVCLSGGHAKRRALEKLGLWFIHVYSMPDDISVRVPAASGLPCASQGAWRSTTDGL</sequence>
<dbReference type="InterPro" id="IPR052636">
    <property type="entry name" value="UDP-D-xylose:L-fucose_XylT"/>
</dbReference>
<accession>A0A0D2L3U4</accession>
<comment type="subcellular location">
    <subcellularLocation>
        <location evidence="2">Golgi apparatus membrane</location>
        <topology evidence="2">Single-pass type II membrane protein</topology>
    </subcellularLocation>
</comment>
<keyword evidence="2" id="KW-0961">Cell wall biogenesis/degradation</keyword>
<dbReference type="EC" id="2.4.2.-" evidence="2"/>
<keyword evidence="2" id="KW-0808">Transferase</keyword>
<evidence type="ECO:0000256" key="1">
    <source>
        <dbReference type="ARBA" id="ARBA00007033"/>
    </source>
</evidence>
<dbReference type="EMBL" id="KK101180">
    <property type="protein sequence ID" value="KIZ01864.1"/>
    <property type="molecule type" value="Genomic_DNA"/>
</dbReference>
<dbReference type="KEGG" id="mng:MNEG_6098"/>
<evidence type="ECO:0000313" key="6">
    <source>
        <dbReference type="Proteomes" id="UP000054498"/>
    </source>
</evidence>
<comment type="similarity">
    <text evidence="1 2">Belongs to the glycosyltransferase 77 family.</text>
</comment>
<dbReference type="AlphaFoldDB" id="A0A0D2L3U4"/>
<keyword evidence="6" id="KW-1185">Reference proteome</keyword>
<dbReference type="PANTHER" id="PTHR47032:SF1">
    <property type="entry name" value="UDP-D-XYLOSE:L-FUCOSE ALPHA-1,3-D-XYLOSYLTRANSFERASE-RELATED"/>
    <property type="match status" value="1"/>
</dbReference>
<dbReference type="RefSeq" id="XP_013900883.1">
    <property type="nucleotide sequence ID" value="XM_014045429.1"/>
</dbReference>
<dbReference type="Proteomes" id="UP000054498">
    <property type="component" value="Unassembled WGS sequence"/>
</dbReference>
<feature type="signal peptide" evidence="3">
    <location>
        <begin position="1"/>
        <end position="28"/>
    </location>
</feature>
<dbReference type="Pfam" id="PF03407">
    <property type="entry name" value="Nucleotid_trans"/>
    <property type="match status" value="1"/>
</dbReference>
<evidence type="ECO:0000313" key="5">
    <source>
        <dbReference type="EMBL" id="KIZ01864.1"/>
    </source>
</evidence>
<reference evidence="5 6" key="1">
    <citation type="journal article" date="2013" name="BMC Genomics">
        <title>Reconstruction of the lipid metabolism for the microalga Monoraphidium neglectum from its genome sequence reveals characteristics suitable for biofuel production.</title>
        <authorList>
            <person name="Bogen C."/>
            <person name="Al-Dilaimi A."/>
            <person name="Albersmeier A."/>
            <person name="Wichmann J."/>
            <person name="Grundmann M."/>
            <person name="Rupp O."/>
            <person name="Lauersen K.J."/>
            <person name="Blifernez-Klassen O."/>
            <person name="Kalinowski J."/>
            <person name="Goesmann A."/>
            <person name="Mussgnug J.H."/>
            <person name="Kruse O."/>
        </authorList>
    </citation>
    <scope>NUCLEOTIDE SEQUENCE [LARGE SCALE GENOMIC DNA]</scope>
    <source>
        <strain evidence="5 6">SAG 48.87</strain>
    </source>
</reference>
<keyword evidence="3" id="KW-0732">Signal</keyword>
<organism evidence="5 6">
    <name type="scientific">Monoraphidium neglectum</name>
    <dbReference type="NCBI Taxonomy" id="145388"/>
    <lineage>
        <taxon>Eukaryota</taxon>
        <taxon>Viridiplantae</taxon>
        <taxon>Chlorophyta</taxon>
        <taxon>core chlorophytes</taxon>
        <taxon>Chlorophyceae</taxon>
        <taxon>CS clade</taxon>
        <taxon>Sphaeropleales</taxon>
        <taxon>Selenastraceae</taxon>
        <taxon>Monoraphidium</taxon>
    </lineage>
</organism>